<organism evidence="4 5">
    <name type="scientific">Amycolatopsis carbonis</name>
    <dbReference type="NCBI Taxonomy" id="715471"/>
    <lineage>
        <taxon>Bacteria</taxon>
        <taxon>Bacillati</taxon>
        <taxon>Actinomycetota</taxon>
        <taxon>Actinomycetes</taxon>
        <taxon>Pseudonocardiales</taxon>
        <taxon>Pseudonocardiaceae</taxon>
        <taxon>Amycolatopsis</taxon>
    </lineage>
</organism>
<dbReference type="SUPFAM" id="SSF53850">
    <property type="entry name" value="Periplasmic binding protein-like II"/>
    <property type="match status" value="1"/>
</dbReference>
<dbReference type="CDD" id="cd01071">
    <property type="entry name" value="PBP2_PhnD_like"/>
    <property type="match status" value="1"/>
</dbReference>
<comment type="similarity">
    <text evidence="1">Belongs to the phosphate/phosphite/phosphonate binding protein family.</text>
</comment>
<feature type="signal peptide" evidence="3">
    <location>
        <begin position="1"/>
        <end position="28"/>
    </location>
</feature>
<accession>A0A9Y2MTG0</accession>
<feature type="chain" id="PRO_5040897708" evidence="3">
    <location>
        <begin position="29"/>
        <end position="319"/>
    </location>
</feature>
<dbReference type="KEGG" id="acab:QRX50_41120"/>
<dbReference type="AlphaFoldDB" id="A0A9Y2MTG0"/>
<name>A0A9Y2MTG0_9PSEU</name>
<evidence type="ECO:0000256" key="3">
    <source>
        <dbReference type="SAM" id="SignalP"/>
    </source>
</evidence>
<dbReference type="GO" id="GO:0043190">
    <property type="term" value="C:ATP-binding cassette (ABC) transporter complex"/>
    <property type="evidence" value="ECO:0007669"/>
    <property type="project" value="InterPro"/>
</dbReference>
<dbReference type="Pfam" id="PF12974">
    <property type="entry name" value="Phosphonate-bd"/>
    <property type="match status" value="1"/>
</dbReference>
<evidence type="ECO:0000313" key="4">
    <source>
        <dbReference type="EMBL" id="WIX77741.1"/>
    </source>
</evidence>
<dbReference type="InterPro" id="IPR005770">
    <property type="entry name" value="PhnD"/>
</dbReference>
<evidence type="ECO:0000256" key="1">
    <source>
        <dbReference type="ARBA" id="ARBA00007162"/>
    </source>
</evidence>
<dbReference type="PANTHER" id="PTHR35841">
    <property type="entry name" value="PHOSPHONATES-BINDING PERIPLASMIC PROTEIN"/>
    <property type="match status" value="1"/>
</dbReference>
<keyword evidence="2 3" id="KW-0732">Signal</keyword>
<dbReference type="GO" id="GO:0055085">
    <property type="term" value="P:transmembrane transport"/>
    <property type="evidence" value="ECO:0007669"/>
    <property type="project" value="InterPro"/>
</dbReference>
<dbReference type="Gene3D" id="3.40.190.10">
    <property type="entry name" value="Periplasmic binding protein-like II"/>
    <property type="match status" value="2"/>
</dbReference>
<protein>
    <submittedName>
        <fullName evidence="4">Phosphate/phosphite/phosphonate ABC transporter substrate-binding protein</fullName>
    </submittedName>
</protein>
<dbReference type="RefSeq" id="WP_285968479.1">
    <property type="nucleotide sequence ID" value="NZ_CP127294.1"/>
</dbReference>
<evidence type="ECO:0000256" key="2">
    <source>
        <dbReference type="ARBA" id="ARBA00022729"/>
    </source>
</evidence>
<dbReference type="PANTHER" id="PTHR35841:SF1">
    <property type="entry name" value="PHOSPHONATES-BINDING PERIPLASMIC PROTEIN"/>
    <property type="match status" value="1"/>
</dbReference>
<proteinExistence type="inferred from homology"/>
<gene>
    <name evidence="4" type="ORF">QRX50_41120</name>
</gene>
<dbReference type="NCBIfam" id="TIGR01098">
    <property type="entry name" value="3A0109s03R"/>
    <property type="match status" value="1"/>
</dbReference>
<dbReference type="PROSITE" id="PS51257">
    <property type="entry name" value="PROKAR_LIPOPROTEIN"/>
    <property type="match status" value="1"/>
</dbReference>
<dbReference type="EMBL" id="CP127294">
    <property type="protein sequence ID" value="WIX77741.1"/>
    <property type="molecule type" value="Genomic_DNA"/>
</dbReference>
<dbReference type="Proteomes" id="UP001236014">
    <property type="component" value="Chromosome"/>
</dbReference>
<reference evidence="4 5" key="1">
    <citation type="submission" date="2023-06" db="EMBL/GenBank/DDBJ databases">
        <authorList>
            <person name="Oyuntsetseg B."/>
            <person name="Kim S.B."/>
        </authorList>
    </citation>
    <scope>NUCLEOTIDE SEQUENCE [LARGE SCALE GENOMIC DNA]</scope>
    <source>
        <strain evidence="4 5">2-15</strain>
    </source>
</reference>
<keyword evidence="5" id="KW-1185">Reference proteome</keyword>
<evidence type="ECO:0000313" key="5">
    <source>
        <dbReference type="Proteomes" id="UP001236014"/>
    </source>
</evidence>
<sequence>MSRLPRRTAAAVLGVAAAFLLAACGQSAATNTGNAADGGGRNPDELVFSAVPSENAQSLQQSFQPVINLLEKETGKKIKFQPATDYAAVIEAQRSGKVDIANYGPLSYVLAKNSGVKATPIAAGITTKGETPGYKSYGITKAGSPIKSIADFKGKKICFVDPASTSGYLYPKAALLQAGIDPVKDITPVMTGGHDASVLAVNSGQCDAGFAEDVMVDKILIDKGQLKQGDLNTVWKSDIIAGSPVAVDDDLSADLKAKISDVFQNKANVDYLTANGFCSTACKAVDDAGDWGYAKVDDAFYAGVRKVCATTKDKQCTAA</sequence>